<dbReference type="EMBL" id="JAHCTB010000001">
    <property type="protein sequence ID" value="MBT0606553.1"/>
    <property type="molecule type" value="Genomic_DNA"/>
</dbReference>
<evidence type="ECO:0000313" key="2">
    <source>
        <dbReference type="Proteomes" id="UP001297092"/>
    </source>
</evidence>
<accession>A0ABS5S001</accession>
<keyword evidence="2" id="KW-1185">Reference proteome</keyword>
<proteinExistence type="predicted"/>
<organism evidence="1 2">
    <name type="scientific">Aequorivita echinoideorum</name>
    <dbReference type="NCBI Taxonomy" id="1549647"/>
    <lineage>
        <taxon>Bacteria</taxon>
        <taxon>Pseudomonadati</taxon>
        <taxon>Bacteroidota</taxon>
        <taxon>Flavobacteriia</taxon>
        <taxon>Flavobacteriales</taxon>
        <taxon>Flavobacteriaceae</taxon>
        <taxon>Aequorivita</taxon>
    </lineage>
</organism>
<protein>
    <submittedName>
        <fullName evidence="1">Uncharacterized protein</fullName>
    </submittedName>
</protein>
<dbReference type="Proteomes" id="UP001297092">
    <property type="component" value="Unassembled WGS sequence"/>
</dbReference>
<reference evidence="1 2" key="1">
    <citation type="submission" date="2021-05" db="EMBL/GenBank/DDBJ databases">
        <title>Aequorivita echinoideorum JCM 30378 genome.</title>
        <authorList>
            <person name="Zhang H."/>
            <person name="Li C."/>
        </authorList>
    </citation>
    <scope>NUCLEOTIDE SEQUENCE [LARGE SCALE GENOMIC DNA]</scope>
    <source>
        <strain evidence="1 2">JCM30378</strain>
    </source>
</reference>
<evidence type="ECO:0000313" key="1">
    <source>
        <dbReference type="EMBL" id="MBT0606553.1"/>
    </source>
</evidence>
<comment type="caution">
    <text evidence="1">The sequence shown here is derived from an EMBL/GenBank/DDBJ whole genome shotgun (WGS) entry which is preliminary data.</text>
</comment>
<gene>
    <name evidence="1" type="ORF">KIV10_00020</name>
</gene>
<dbReference type="RefSeq" id="WP_214111440.1">
    <property type="nucleotide sequence ID" value="NZ_JAHCTB010000001.1"/>
</dbReference>
<name>A0ABS5S001_9FLAO</name>
<sequence length="246" mass="27568">MASKHSLLPIKGTYNGINYYIQDGEQRQRKAGGGFTSESIKNNPNMQGVRNSNKELALCSSFNRSFKEALAPMLHDLKDGTRHRRLMKLFMQLKTLDEAPVGERTVGAGLCCDMGRKILREFEFTLGMKSRDVLGPVLNLDKETGTLYAIAFDLKRLKFPKGTTHVGFEYAVLAYNLKDNIFHFTPSTENVMFEAGEEARELVFEPAGKPEQGCEVFGAVKIQYYQKLPDRLYKSQARGGAGILVV</sequence>